<reference evidence="2" key="1">
    <citation type="journal article" date="2014" name="Nat. Commun.">
        <title>The tobacco genome sequence and its comparison with those of tomato and potato.</title>
        <authorList>
            <person name="Sierro N."/>
            <person name="Battey J.N."/>
            <person name="Ouadi S."/>
            <person name="Bakaher N."/>
            <person name="Bovet L."/>
            <person name="Willig A."/>
            <person name="Goepfert S."/>
            <person name="Peitsch M.C."/>
            <person name="Ivanov N.V."/>
        </authorList>
    </citation>
    <scope>NUCLEOTIDE SEQUENCE [LARGE SCALE GENOMIC DNA]</scope>
</reference>
<proteinExistence type="predicted"/>
<evidence type="ECO:0000259" key="1">
    <source>
        <dbReference type="PROSITE" id="PS50878"/>
    </source>
</evidence>
<organism evidence="2 3">
    <name type="scientific">Nicotiana tabacum</name>
    <name type="common">Common tobacco</name>
    <dbReference type="NCBI Taxonomy" id="4097"/>
    <lineage>
        <taxon>Eukaryota</taxon>
        <taxon>Viridiplantae</taxon>
        <taxon>Streptophyta</taxon>
        <taxon>Embryophyta</taxon>
        <taxon>Tracheophyta</taxon>
        <taxon>Spermatophyta</taxon>
        <taxon>Magnoliopsida</taxon>
        <taxon>eudicotyledons</taxon>
        <taxon>Gunneridae</taxon>
        <taxon>Pentapetalae</taxon>
        <taxon>asterids</taxon>
        <taxon>lamiids</taxon>
        <taxon>Solanales</taxon>
        <taxon>Solanaceae</taxon>
        <taxon>Nicotianoideae</taxon>
        <taxon>Nicotianeae</taxon>
        <taxon>Nicotiana</taxon>
    </lineage>
</organism>
<dbReference type="RefSeq" id="XP_016507914.1">
    <property type="nucleotide sequence ID" value="XM_016652428.1"/>
</dbReference>
<sequence>MNGEPSVPFPATKGLRQGDPISPFLFAIVMEYLSRSLKGLQKEKEYKFHPRCSKLSITHLSFVDDLLLFARGDIPYGTQLQQCLNQFYRASGLQANQTKSFIYNGGVTQVVKDEMQQRFGYSRGELPVKYLEVSLSTKNMSLAQWQPLIEKIIARISFWTTKNCLMQVAAAKNHWDLAYKVDKLWIRWISSYYIKNQQLDDMPIPQQASWLMLGQLPRVEWKISIFTNEARAKAKFTILMYLQNKLLTSDRLLQWGIPVDTICVMCQLHNESRNHLFVECVFAQRTWNKVLMWLQKQPHGLNSWNQHWRWAMENAKGKSQADATFKMIYAEIIHMIWCERNNRVFEKAGRDVEEIARTIA</sequence>
<dbReference type="OrthoDB" id="1211058at2759"/>
<accession>A0A1S4D3R1</accession>
<dbReference type="GeneID" id="107825558"/>
<dbReference type="InterPro" id="IPR026960">
    <property type="entry name" value="RVT-Znf"/>
</dbReference>
<dbReference type="PANTHER" id="PTHR33116:SF66">
    <property type="entry name" value="REVERSE TRANSCRIPTASE ZINC-BINDING DOMAIN-CONTAINING PROTEIN"/>
    <property type="match status" value="1"/>
</dbReference>
<dbReference type="Pfam" id="PF00078">
    <property type="entry name" value="RVT_1"/>
    <property type="match status" value="1"/>
</dbReference>
<dbReference type="InterPro" id="IPR000477">
    <property type="entry name" value="RT_dom"/>
</dbReference>
<evidence type="ECO:0000313" key="2">
    <source>
        <dbReference type="Proteomes" id="UP000790787"/>
    </source>
</evidence>
<dbReference type="STRING" id="4097.A0A1S4D3R1"/>
<dbReference type="Pfam" id="PF13966">
    <property type="entry name" value="zf-RVT"/>
    <property type="match status" value="1"/>
</dbReference>
<dbReference type="PANTHER" id="PTHR33116">
    <property type="entry name" value="REVERSE TRANSCRIPTASE ZINC-BINDING DOMAIN-CONTAINING PROTEIN-RELATED-RELATED"/>
    <property type="match status" value="1"/>
</dbReference>
<dbReference type="KEGG" id="nta:107825558"/>
<dbReference type="PROSITE" id="PS50878">
    <property type="entry name" value="RT_POL"/>
    <property type="match status" value="1"/>
</dbReference>
<dbReference type="Proteomes" id="UP000790787">
    <property type="component" value="Chromosome 19"/>
</dbReference>
<gene>
    <name evidence="3" type="primary">LOC107825558</name>
</gene>
<feature type="domain" description="Reverse transcriptase" evidence="1">
    <location>
        <begin position="1"/>
        <end position="135"/>
    </location>
</feature>
<dbReference type="OMA" id="HERCSEF"/>
<dbReference type="PaxDb" id="4097-A0A1S4D3R1"/>
<evidence type="ECO:0000313" key="3">
    <source>
        <dbReference type="RefSeq" id="XP_016507914.1"/>
    </source>
</evidence>
<protein>
    <submittedName>
        <fullName evidence="3">Uncharacterized protein LOC107825558</fullName>
    </submittedName>
</protein>
<name>A0A1S4D3R1_TOBAC</name>
<reference evidence="3" key="2">
    <citation type="submission" date="2025-08" db="UniProtKB">
        <authorList>
            <consortium name="RefSeq"/>
        </authorList>
    </citation>
    <scope>IDENTIFICATION</scope>
    <source>
        <tissue evidence="3">Leaf</tissue>
    </source>
</reference>
<keyword evidence="2" id="KW-1185">Reference proteome</keyword>
<dbReference type="AlphaFoldDB" id="A0A1S4D3R1"/>